<keyword evidence="14" id="KW-0206">Cytoskeleton</keyword>
<keyword evidence="10" id="KW-0808">Transferase</keyword>
<dbReference type="GO" id="GO:0072354">
    <property type="term" value="F:histone H3T3 kinase activity"/>
    <property type="evidence" value="ECO:0007669"/>
    <property type="project" value="TreeGrafter"/>
</dbReference>
<dbReference type="InterPro" id="IPR024604">
    <property type="entry name" value="GSG2_C"/>
</dbReference>
<evidence type="ECO:0000256" key="18">
    <source>
        <dbReference type="ARBA" id="ARBA00053811"/>
    </source>
</evidence>
<comment type="cofactor">
    <cofactor evidence="1">
        <name>Mg(2+)</name>
        <dbReference type="ChEBI" id="CHEBI:18420"/>
    </cofactor>
</comment>
<evidence type="ECO:0000256" key="20">
    <source>
        <dbReference type="ARBA" id="ARBA00081741"/>
    </source>
</evidence>
<feature type="region of interest" description="Disordered" evidence="22">
    <location>
        <begin position="21"/>
        <end position="77"/>
    </location>
</feature>
<dbReference type="Pfam" id="PF12330">
    <property type="entry name" value="Haspin_kinase"/>
    <property type="match status" value="1"/>
</dbReference>
<dbReference type="Gene3D" id="3.30.200.20">
    <property type="entry name" value="Phosphorylase Kinase, domain 1"/>
    <property type="match status" value="1"/>
</dbReference>
<evidence type="ECO:0000256" key="6">
    <source>
        <dbReference type="ARBA" id="ARBA00022454"/>
    </source>
</evidence>
<protein>
    <recommendedName>
        <fullName evidence="19">Serine/threonine-protein kinase haspin</fullName>
        <ecNumber evidence="5">2.7.11.1</ecNumber>
    </recommendedName>
    <alternativeName>
        <fullName evidence="20">Germ cell-specific gene 2 protein</fullName>
    </alternativeName>
</protein>
<keyword evidence="11 21" id="KW-0547">Nucleotide-binding</keyword>
<dbReference type="GO" id="GO:1901991">
    <property type="term" value="P:negative regulation of mitotic cell cycle phase transition"/>
    <property type="evidence" value="ECO:0007669"/>
    <property type="project" value="UniProtKB-ARBA"/>
</dbReference>
<evidence type="ECO:0000256" key="5">
    <source>
        <dbReference type="ARBA" id="ARBA00012513"/>
    </source>
</evidence>
<comment type="catalytic activity">
    <reaction evidence="16">
        <text>L-threonyl-[protein] + ATP = O-phospho-L-threonyl-[protein] + ADP + H(+)</text>
        <dbReference type="Rhea" id="RHEA:46608"/>
        <dbReference type="Rhea" id="RHEA-COMP:11060"/>
        <dbReference type="Rhea" id="RHEA-COMP:11605"/>
        <dbReference type="ChEBI" id="CHEBI:15378"/>
        <dbReference type="ChEBI" id="CHEBI:30013"/>
        <dbReference type="ChEBI" id="CHEBI:30616"/>
        <dbReference type="ChEBI" id="CHEBI:61977"/>
        <dbReference type="ChEBI" id="CHEBI:456216"/>
        <dbReference type="EC" id="2.7.11.1"/>
    </reaction>
</comment>
<comment type="catalytic activity">
    <reaction evidence="17">
        <text>L-seryl-[protein] + ATP = O-phospho-L-seryl-[protein] + ADP + H(+)</text>
        <dbReference type="Rhea" id="RHEA:17989"/>
        <dbReference type="Rhea" id="RHEA-COMP:9863"/>
        <dbReference type="Rhea" id="RHEA-COMP:11604"/>
        <dbReference type="ChEBI" id="CHEBI:15378"/>
        <dbReference type="ChEBI" id="CHEBI:29999"/>
        <dbReference type="ChEBI" id="CHEBI:30616"/>
        <dbReference type="ChEBI" id="CHEBI:83421"/>
        <dbReference type="ChEBI" id="CHEBI:456216"/>
        <dbReference type="EC" id="2.7.11.1"/>
    </reaction>
</comment>
<dbReference type="InterPro" id="IPR017441">
    <property type="entry name" value="Protein_kinase_ATP_BS"/>
</dbReference>
<dbReference type="FunFam" id="1.10.510.10:FF:000401">
    <property type="entry name" value="serine/threonine-protein kinase haspin"/>
    <property type="match status" value="1"/>
</dbReference>
<dbReference type="InterPro" id="IPR000719">
    <property type="entry name" value="Prot_kinase_dom"/>
</dbReference>
<evidence type="ECO:0000256" key="3">
    <source>
        <dbReference type="ARBA" id="ARBA00004186"/>
    </source>
</evidence>
<keyword evidence="9" id="KW-0597">Phosphoprotein</keyword>
<feature type="domain" description="Protein kinase" evidence="23">
    <location>
        <begin position="261"/>
        <end position="574"/>
    </location>
</feature>
<dbReference type="EC" id="2.7.11.1" evidence="5"/>
<comment type="function">
    <text evidence="18">Serine/threonine-protein kinase that phosphorylates histone H3 at 'Thr-3' (H3T3ph) during mitosis. May act through H3T3ph to both position and modulate activation of AURKB and other components of the chromosomal passenger complex (CPC) at centromeres to ensure proper chromatid cohesion, metaphase alignment and normal progression through the cell cycle.</text>
</comment>
<dbReference type="SMART" id="SM00220">
    <property type="entry name" value="S_TKc"/>
    <property type="match status" value="1"/>
</dbReference>
<reference evidence="24 25" key="1">
    <citation type="submission" date="2019-07" db="EMBL/GenBank/DDBJ databases">
        <title>Chromosome genome assembly for large yellow croaker.</title>
        <authorList>
            <person name="Xiao S."/>
        </authorList>
    </citation>
    <scope>NUCLEOTIDE SEQUENCE [LARGE SCALE GENOMIC DNA]</scope>
    <source>
        <strain evidence="24">JMULYC20181020</strain>
        <tissue evidence="24">Muscle</tissue>
    </source>
</reference>
<accession>A0A6G0J9L5</accession>
<keyword evidence="13 21" id="KW-0067">ATP-binding</keyword>
<evidence type="ECO:0000256" key="10">
    <source>
        <dbReference type="ARBA" id="ARBA00022679"/>
    </source>
</evidence>
<dbReference type="Gene3D" id="1.10.510.10">
    <property type="entry name" value="Transferase(Phosphotransferase) domain 1"/>
    <property type="match status" value="1"/>
</dbReference>
<gene>
    <name evidence="24" type="ORF">D5F01_LYC00292</name>
</gene>
<dbReference type="PROSITE" id="PS50011">
    <property type="entry name" value="PROTEIN_KINASE_DOM"/>
    <property type="match status" value="1"/>
</dbReference>
<dbReference type="GO" id="GO:0000278">
    <property type="term" value="P:mitotic cell cycle"/>
    <property type="evidence" value="ECO:0007669"/>
    <property type="project" value="TreeGrafter"/>
</dbReference>
<keyword evidence="8" id="KW-0723">Serine/threonine-protein kinase</keyword>
<evidence type="ECO:0000256" key="15">
    <source>
        <dbReference type="ARBA" id="ARBA00023242"/>
    </source>
</evidence>
<evidence type="ECO:0000313" key="24">
    <source>
        <dbReference type="EMBL" id="KAE8300156.1"/>
    </source>
</evidence>
<dbReference type="GO" id="GO:0005634">
    <property type="term" value="C:nucleus"/>
    <property type="evidence" value="ECO:0007669"/>
    <property type="project" value="UniProtKB-SubCell"/>
</dbReference>
<evidence type="ECO:0000259" key="23">
    <source>
        <dbReference type="PROSITE" id="PS50011"/>
    </source>
</evidence>
<keyword evidence="7" id="KW-0963">Cytoplasm</keyword>
<evidence type="ECO:0000256" key="4">
    <source>
        <dbReference type="ARBA" id="ARBA00004286"/>
    </source>
</evidence>
<organism evidence="24 25">
    <name type="scientific">Larimichthys crocea</name>
    <name type="common">Large yellow croaker</name>
    <name type="synonym">Pseudosciaena crocea</name>
    <dbReference type="NCBI Taxonomy" id="215358"/>
    <lineage>
        <taxon>Eukaryota</taxon>
        <taxon>Metazoa</taxon>
        <taxon>Chordata</taxon>
        <taxon>Craniata</taxon>
        <taxon>Vertebrata</taxon>
        <taxon>Euteleostomi</taxon>
        <taxon>Actinopterygii</taxon>
        <taxon>Neopterygii</taxon>
        <taxon>Teleostei</taxon>
        <taxon>Neoteleostei</taxon>
        <taxon>Acanthomorphata</taxon>
        <taxon>Eupercaria</taxon>
        <taxon>Sciaenidae</taxon>
        <taxon>Larimichthys</taxon>
    </lineage>
</organism>
<evidence type="ECO:0000256" key="21">
    <source>
        <dbReference type="PROSITE-ProRule" id="PRU10141"/>
    </source>
</evidence>
<evidence type="ECO:0000256" key="1">
    <source>
        <dbReference type="ARBA" id="ARBA00001946"/>
    </source>
</evidence>
<evidence type="ECO:0000256" key="9">
    <source>
        <dbReference type="ARBA" id="ARBA00022553"/>
    </source>
</evidence>
<dbReference type="EMBL" id="REGW02000001">
    <property type="protein sequence ID" value="KAE8300156.1"/>
    <property type="molecule type" value="Genomic_DNA"/>
</dbReference>
<evidence type="ECO:0000256" key="12">
    <source>
        <dbReference type="ARBA" id="ARBA00022777"/>
    </source>
</evidence>
<evidence type="ECO:0000256" key="14">
    <source>
        <dbReference type="ARBA" id="ARBA00023212"/>
    </source>
</evidence>
<dbReference type="GO" id="GO:0051276">
    <property type="term" value="P:chromosome organization"/>
    <property type="evidence" value="ECO:0007669"/>
    <property type="project" value="UniProtKB-ARBA"/>
</dbReference>
<name>A0A6G0J9L5_LARCR</name>
<dbReference type="GO" id="GO:0035556">
    <property type="term" value="P:intracellular signal transduction"/>
    <property type="evidence" value="ECO:0007669"/>
    <property type="project" value="TreeGrafter"/>
</dbReference>
<evidence type="ECO:0000256" key="19">
    <source>
        <dbReference type="ARBA" id="ARBA00069281"/>
    </source>
</evidence>
<keyword evidence="25" id="KW-1185">Reference proteome</keyword>
<dbReference type="Proteomes" id="UP000424527">
    <property type="component" value="Unassembled WGS sequence"/>
</dbReference>
<dbReference type="GO" id="GO:0005694">
    <property type="term" value="C:chromosome"/>
    <property type="evidence" value="ECO:0007669"/>
    <property type="project" value="UniProtKB-SubCell"/>
</dbReference>
<evidence type="ECO:0000256" key="22">
    <source>
        <dbReference type="SAM" id="MobiDB-lite"/>
    </source>
</evidence>
<dbReference type="InterPro" id="IPR011009">
    <property type="entry name" value="Kinase-like_dom_sf"/>
</dbReference>
<keyword evidence="6" id="KW-0158">Chromosome</keyword>
<comment type="subcellular location">
    <subcellularLocation>
        <location evidence="4">Chromosome</location>
    </subcellularLocation>
    <subcellularLocation>
        <location evidence="3">Cytoplasm</location>
        <location evidence="3">Cytoskeleton</location>
        <location evidence="3">Spindle</location>
    </subcellularLocation>
    <subcellularLocation>
        <location evidence="2">Nucleus</location>
    </subcellularLocation>
</comment>
<dbReference type="FunFam" id="3.30.200.20:FF:000409">
    <property type="entry name" value="serine/threonine-protein kinase haspin"/>
    <property type="match status" value="1"/>
</dbReference>
<evidence type="ECO:0000256" key="17">
    <source>
        <dbReference type="ARBA" id="ARBA00048679"/>
    </source>
</evidence>
<evidence type="ECO:0000256" key="2">
    <source>
        <dbReference type="ARBA" id="ARBA00004123"/>
    </source>
</evidence>
<comment type="caution">
    <text evidence="24">The sequence shown here is derived from an EMBL/GenBank/DDBJ whole genome shotgun (WGS) entry which is preliminary data.</text>
</comment>
<evidence type="ECO:0000256" key="16">
    <source>
        <dbReference type="ARBA" id="ARBA00047899"/>
    </source>
</evidence>
<dbReference type="PANTHER" id="PTHR24419">
    <property type="entry name" value="INTERLEUKIN-1 RECEPTOR-ASSOCIATED KINASE"/>
    <property type="match status" value="1"/>
</dbReference>
<keyword evidence="12 24" id="KW-0418">Kinase</keyword>
<evidence type="ECO:0000256" key="8">
    <source>
        <dbReference type="ARBA" id="ARBA00022527"/>
    </source>
</evidence>
<dbReference type="SUPFAM" id="SSF56112">
    <property type="entry name" value="Protein kinase-like (PK-like)"/>
    <property type="match status" value="1"/>
</dbReference>
<proteinExistence type="predicted"/>
<evidence type="ECO:0000313" key="25">
    <source>
        <dbReference type="Proteomes" id="UP000424527"/>
    </source>
</evidence>
<evidence type="ECO:0000256" key="13">
    <source>
        <dbReference type="ARBA" id="ARBA00022840"/>
    </source>
</evidence>
<dbReference type="PANTHER" id="PTHR24419:SF18">
    <property type="entry name" value="SERINE_THREONINE-PROTEIN KINASE HASPIN"/>
    <property type="match status" value="1"/>
</dbReference>
<dbReference type="AlphaFoldDB" id="A0A6G0J9L5"/>
<dbReference type="PROSITE" id="PS00107">
    <property type="entry name" value="PROTEIN_KINASE_ATP"/>
    <property type="match status" value="1"/>
</dbReference>
<dbReference type="GO" id="GO:0005524">
    <property type="term" value="F:ATP binding"/>
    <property type="evidence" value="ECO:0007669"/>
    <property type="project" value="UniProtKB-UniRule"/>
</dbReference>
<dbReference type="SMART" id="SM01331">
    <property type="entry name" value="DUF3635"/>
    <property type="match status" value="1"/>
</dbReference>
<sequence length="574" mass="64612">MTRQRIPAGLRVTQTTVTKTSVTGVGTRKRASPSCEDKTASDEEEVKNCNILHKRKKTSLAPKEKKGRSTSTDRPVTTRKVCVSGLSVSRWKTKDAASANMFRSRTAQTGGNRTVDCSINELISKQSKQPRELLGTTMNFSTPLRVSRLNLSSLLADFTPNTHTWSRVKAALSVHRKVLLTPKNSVLGTPVRAALADVSQDLFATPFRRTPLQKRLQSQHLSCSSLVDYEDADLSDAEKVYAECGQQRPLPWEECILPQRMKQCVKIGEGTFGEVFSTTNASGDTVALKIIPVEGSDKVNGEEQKTFGEILHEIIISKELSSLKEKQHNQTHGFIGLNDLHCVQGCYPPDFLNAWDNFNWKKGSENDRPDFFEKDQFFIILEFEFGGVDLENSNGTLMSLLVAKSILHQVTVALAVAEQELQFEHRDLHWGNVLVKTTKQKKGSFLLNGAAHSLETKGVLVRIIDYSLSRLEIDDLTVSCDISKDEELFMGQGDYQFDIYRLMRQENGNNWSNYHPHTNVLWLHYLCSKLLSMKYRGSGGRGAKDMREELTRFYDNVLQYSSATEALRNCPMFQ</sequence>
<evidence type="ECO:0000256" key="11">
    <source>
        <dbReference type="ARBA" id="ARBA00022741"/>
    </source>
</evidence>
<evidence type="ECO:0000256" key="7">
    <source>
        <dbReference type="ARBA" id="ARBA00022490"/>
    </source>
</evidence>
<dbReference type="GO" id="GO:0005819">
    <property type="term" value="C:spindle"/>
    <property type="evidence" value="ECO:0007669"/>
    <property type="project" value="UniProtKB-SubCell"/>
</dbReference>
<dbReference type="GO" id="GO:0005737">
    <property type="term" value="C:cytoplasm"/>
    <property type="evidence" value="ECO:0007669"/>
    <property type="project" value="TreeGrafter"/>
</dbReference>
<keyword evidence="15" id="KW-0539">Nucleus</keyword>
<feature type="binding site" evidence="21">
    <location>
        <position position="289"/>
    </location>
    <ligand>
        <name>ATP</name>
        <dbReference type="ChEBI" id="CHEBI:30616"/>
    </ligand>
</feature>